<protein>
    <recommendedName>
        <fullName evidence="5">Transcription factor</fullName>
        <shortName evidence="5">bHLH transcription factor</shortName>
    </recommendedName>
    <alternativeName>
        <fullName evidence="5">Basic helix-loop-helix protein</fullName>
    </alternativeName>
</protein>
<feature type="domain" description="BHLH" evidence="7">
    <location>
        <begin position="359"/>
        <end position="408"/>
    </location>
</feature>
<dbReference type="InterPro" id="IPR025610">
    <property type="entry name" value="MYC/MYB_N"/>
</dbReference>
<organism evidence="8">
    <name type="scientific">Nothapodytes nimmoniana</name>
    <name type="common">Nothapodytes foetida</name>
    <dbReference type="NCBI Taxonomy" id="159386"/>
    <lineage>
        <taxon>Eukaryota</taxon>
        <taxon>Viridiplantae</taxon>
        <taxon>Streptophyta</taxon>
        <taxon>Embryophyta</taxon>
        <taxon>Tracheophyta</taxon>
        <taxon>Spermatophyta</taxon>
        <taxon>Magnoliopsida</taxon>
        <taxon>eudicotyledons</taxon>
        <taxon>Gunneridae</taxon>
        <taxon>Pentapetalae</taxon>
        <taxon>asterids</taxon>
        <taxon>lamiids</taxon>
        <taxon>Icacinales</taxon>
        <taxon>Icacinaceae</taxon>
        <taxon>Nothapodytes</taxon>
    </lineage>
</organism>
<dbReference type="GO" id="GO:0046983">
    <property type="term" value="F:protein dimerization activity"/>
    <property type="evidence" value="ECO:0007669"/>
    <property type="project" value="InterPro"/>
</dbReference>
<feature type="region of interest" description="Disordered" evidence="6">
    <location>
        <begin position="336"/>
        <end position="370"/>
    </location>
</feature>
<keyword evidence="4 5" id="KW-0539">Nucleus</keyword>
<dbReference type="InterPro" id="IPR036638">
    <property type="entry name" value="HLH_DNA-bd_sf"/>
</dbReference>
<comment type="subcellular location">
    <subcellularLocation>
        <location evidence="1 5">Nucleus</location>
    </subcellularLocation>
</comment>
<dbReference type="FunFam" id="4.10.280.10:FF:000078">
    <property type="entry name" value="Transcription factor bHLH13"/>
    <property type="match status" value="1"/>
</dbReference>
<feature type="compositionally biased region" description="Basic and acidic residues" evidence="6">
    <location>
        <begin position="356"/>
        <end position="370"/>
    </location>
</feature>
<reference evidence="8" key="1">
    <citation type="submission" date="2022-08" db="EMBL/GenBank/DDBJ databases">
        <title>Phylogenomics of transcriptionally active AP2/ERF and bHLH transcription factors and their promoter regions regulating camptothecin biosynthesis in Nothapodytes nimmoniana.</title>
        <authorList>
            <person name="Godbole R.C."/>
            <person name="Pable A.A."/>
            <person name="Singh S."/>
            <person name="Barvkar V.T."/>
        </authorList>
    </citation>
    <scope>NUCLEOTIDE SEQUENCE</scope>
</reference>
<name>A0A9E8Z1P8_NOTNI</name>
<dbReference type="CDD" id="cd11449">
    <property type="entry name" value="bHLH_AtAIB_like"/>
    <property type="match status" value="1"/>
</dbReference>
<dbReference type="AlphaFoldDB" id="A0A9E8Z1P8"/>
<dbReference type="PANTHER" id="PTHR11514">
    <property type="entry name" value="MYC"/>
    <property type="match status" value="1"/>
</dbReference>
<keyword evidence="3 5" id="KW-0804">Transcription</keyword>
<dbReference type="InterPro" id="IPR011598">
    <property type="entry name" value="bHLH_dom"/>
</dbReference>
<dbReference type="Gene3D" id="4.10.280.10">
    <property type="entry name" value="Helix-loop-helix DNA-binding domain"/>
    <property type="match status" value="1"/>
</dbReference>
<evidence type="ECO:0000256" key="4">
    <source>
        <dbReference type="ARBA" id="ARBA00023242"/>
    </source>
</evidence>
<evidence type="ECO:0000256" key="1">
    <source>
        <dbReference type="ARBA" id="ARBA00004123"/>
    </source>
</evidence>
<keyword evidence="2 5" id="KW-0805">Transcription regulation</keyword>
<evidence type="ECO:0000259" key="7">
    <source>
        <dbReference type="PROSITE" id="PS50888"/>
    </source>
</evidence>
<dbReference type="SUPFAM" id="SSF47459">
    <property type="entry name" value="HLH, helix-loop-helix DNA-binding domain"/>
    <property type="match status" value="1"/>
</dbReference>
<evidence type="ECO:0000256" key="5">
    <source>
        <dbReference type="RuleBase" id="RU369104"/>
    </source>
</evidence>
<dbReference type="GO" id="GO:0005634">
    <property type="term" value="C:nucleus"/>
    <property type="evidence" value="ECO:0007669"/>
    <property type="project" value="UniProtKB-SubCell"/>
</dbReference>
<dbReference type="GO" id="GO:0000976">
    <property type="term" value="F:transcription cis-regulatory region binding"/>
    <property type="evidence" value="ECO:0007669"/>
    <property type="project" value="TreeGrafter"/>
</dbReference>
<dbReference type="PROSITE" id="PS50888">
    <property type="entry name" value="BHLH"/>
    <property type="match status" value="1"/>
</dbReference>
<dbReference type="SMART" id="SM00353">
    <property type="entry name" value="HLH"/>
    <property type="match status" value="1"/>
</dbReference>
<dbReference type="GO" id="GO:0003700">
    <property type="term" value="F:DNA-binding transcription factor activity"/>
    <property type="evidence" value="ECO:0007669"/>
    <property type="project" value="InterPro"/>
</dbReference>
<accession>A0A9E8Z1P8</accession>
<dbReference type="Pfam" id="PF00010">
    <property type="entry name" value="HLH"/>
    <property type="match status" value="1"/>
</dbReference>
<evidence type="ECO:0000256" key="2">
    <source>
        <dbReference type="ARBA" id="ARBA00023015"/>
    </source>
</evidence>
<proteinExistence type="evidence at transcript level"/>
<evidence type="ECO:0000313" key="8">
    <source>
        <dbReference type="EMBL" id="WAK86099.1"/>
    </source>
</evidence>
<dbReference type="Pfam" id="PF14215">
    <property type="entry name" value="bHLH-MYC_N"/>
    <property type="match status" value="1"/>
</dbReference>
<dbReference type="EMBL" id="OP311571">
    <property type="protein sequence ID" value="WAK86099.1"/>
    <property type="molecule type" value="mRNA"/>
</dbReference>
<dbReference type="InterPro" id="IPR045084">
    <property type="entry name" value="AIB/MYC-like"/>
</dbReference>
<evidence type="ECO:0000256" key="6">
    <source>
        <dbReference type="SAM" id="MobiDB-lite"/>
    </source>
</evidence>
<sequence length="508" mass="56380">MEKKFCLDEEDKVLLASVLGKEAFEFLHWSASNHVLTEFVSSSGDLGVQEGLRKIVEGSNWTYSIFWQVSRSKSGKSALIWGDGHCREPKKSETGEESCSGGGKLEEDEQKRRVLLKLHACFGGSEEDNFAAKLDSLSNVKMFYLTSIYYSFPFDKPSIPSQSFNSCRSIWVSDKKSCLEHYQSRSSLAKLAGFETVVFIPLKAGLVEIGSMMSIPEEQSLIQMVKTLFSTSHSKQAVSHSKQVKAFPKIFGQELSLGNAKSGPISINFSPKVEDDFPAESYEVQAANSNQLYPNSSNGYHSDPREVKLFPQANQVMMVGSSNSQLIVSDLDQATDDLPLHSDDHKPRKKGRKPANGREEPLNHVEAERQRREKLNQRFYALRAVVPNISKMDKASLLGDAIAYITDLQSKIRILETEKGMGNKPKQSAVPDIDFHTRKEDAVVQVSCPLDSHPVSTVIKTFSSHQVVAQEANVSTADSGEIIHTFTIQTQEGGAEELKEKLVASFSK</sequence>
<dbReference type="PANTHER" id="PTHR11514:SF53">
    <property type="entry name" value="TRANSCRIPTION FACTOR BHLH3"/>
    <property type="match status" value="1"/>
</dbReference>
<evidence type="ECO:0000256" key="3">
    <source>
        <dbReference type="ARBA" id="ARBA00023163"/>
    </source>
</evidence>